<dbReference type="RefSeq" id="WP_377330691.1">
    <property type="nucleotide sequence ID" value="NZ_JBHSGB010000001.1"/>
</dbReference>
<dbReference type="NCBIfam" id="TIGR02532">
    <property type="entry name" value="IV_pilin_GFxxxE"/>
    <property type="match status" value="1"/>
</dbReference>
<reference evidence="3" key="1">
    <citation type="journal article" date="2019" name="Int. J. Syst. Evol. Microbiol.">
        <title>The Global Catalogue of Microorganisms (GCM) 10K type strain sequencing project: providing services to taxonomists for standard genome sequencing and annotation.</title>
        <authorList>
            <consortium name="The Broad Institute Genomics Platform"/>
            <consortium name="The Broad Institute Genome Sequencing Center for Infectious Disease"/>
            <person name="Wu L."/>
            <person name="Ma J."/>
        </authorList>
    </citation>
    <scope>NUCLEOTIDE SEQUENCE [LARGE SCALE GENOMIC DNA]</scope>
    <source>
        <strain evidence="3">DT28</strain>
    </source>
</reference>
<dbReference type="InterPro" id="IPR045584">
    <property type="entry name" value="Pilin-like"/>
</dbReference>
<dbReference type="InterPro" id="IPR012902">
    <property type="entry name" value="N_methyl_site"/>
</dbReference>
<evidence type="ECO:0000313" key="2">
    <source>
        <dbReference type="EMBL" id="MFC4653412.1"/>
    </source>
</evidence>
<dbReference type="Proteomes" id="UP001595962">
    <property type="component" value="Unassembled WGS sequence"/>
</dbReference>
<dbReference type="SUPFAM" id="SSF54523">
    <property type="entry name" value="Pili subunits"/>
    <property type="match status" value="1"/>
</dbReference>
<accession>A0ABV9JG01</accession>
<dbReference type="Gene3D" id="3.30.700.10">
    <property type="entry name" value="Glycoprotein, Type 4 Pilin"/>
    <property type="match status" value="1"/>
</dbReference>
<keyword evidence="1" id="KW-1133">Transmembrane helix</keyword>
<name>A0ABV9JG01_9GAMM</name>
<evidence type="ECO:0000256" key="1">
    <source>
        <dbReference type="SAM" id="Phobius"/>
    </source>
</evidence>
<keyword evidence="3" id="KW-1185">Reference proteome</keyword>
<sequence>MNTINKAQQGFTLVELIIVIVILGILAVTAAPRFLNFQSDAKASVLSGIESSLRAAVSLVEGKAIISGQNTAPLSCFVNNAVVEASDTEITAGTCANGEDIAFGAPADIVASLTAAAEFTGGIVLHDNTTGAALNPQLAVTDGTVVLGNNLQDLRNGTCIVTYTAATSATARPTIVVTNTNCD</sequence>
<comment type="caution">
    <text evidence="2">The sequence shown here is derived from an EMBL/GenBank/DDBJ whole genome shotgun (WGS) entry which is preliminary data.</text>
</comment>
<dbReference type="Pfam" id="PF07963">
    <property type="entry name" value="N_methyl"/>
    <property type="match status" value="1"/>
</dbReference>
<gene>
    <name evidence="2" type="ORF">ACFO3I_00095</name>
</gene>
<feature type="transmembrane region" description="Helical" evidence="1">
    <location>
        <begin position="12"/>
        <end position="35"/>
    </location>
</feature>
<dbReference type="EMBL" id="JBHSGB010000001">
    <property type="protein sequence ID" value="MFC4653412.1"/>
    <property type="molecule type" value="Genomic_DNA"/>
</dbReference>
<keyword evidence="1" id="KW-0812">Transmembrane</keyword>
<keyword evidence="1" id="KW-0472">Membrane</keyword>
<dbReference type="PROSITE" id="PS00409">
    <property type="entry name" value="PROKAR_NTER_METHYL"/>
    <property type="match status" value="1"/>
</dbReference>
<proteinExistence type="predicted"/>
<protein>
    <submittedName>
        <fullName evidence="2">Prepilin-type N-terminal cleavage/methylation domain-containing protein</fullName>
    </submittedName>
</protein>
<organism evidence="2 3">
    <name type="scientific">Rheinheimera marina</name>
    <dbReference type="NCBI Taxonomy" id="1774958"/>
    <lineage>
        <taxon>Bacteria</taxon>
        <taxon>Pseudomonadati</taxon>
        <taxon>Pseudomonadota</taxon>
        <taxon>Gammaproteobacteria</taxon>
        <taxon>Chromatiales</taxon>
        <taxon>Chromatiaceae</taxon>
        <taxon>Rheinheimera</taxon>
    </lineage>
</organism>
<evidence type="ECO:0000313" key="3">
    <source>
        <dbReference type="Proteomes" id="UP001595962"/>
    </source>
</evidence>